<keyword evidence="3" id="KW-1185">Reference proteome</keyword>
<dbReference type="EMBL" id="AYSA01000486">
    <property type="protein sequence ID" value="ESZ91532.1"/>
    <property type="molecule type" value="Genomic_DNA"/>
</dbReference>
<feature type="compositionally biased region" description="Polar residues" evidence="1">
    <location>
        <begin position="188"/>
        <end position="203"/>
    </location>
</feature>
<gene>
    <name evidence="2" type="ORF">SBOR_8103</name>
</gene>
<organism evidence="2 3">
    <name type="scientific">Sclerotinia borealis (strain F-4128)</name>
    <dbReference type="NCBI Taxonomy" id="1432307"/>
    <lineage>
        <taxon>Eukaryota</taxon>
        <taxon>Fungi</taxon>
        <taxon>Dikarya</taxon>
        <taxon>Ascomycota</taxon>
        <taxon>Pezizomycotina</taxon>
        <taxon>Leotiomycetes</taxon>
        <taxon>Helotiales</taxon>
        <taxon>Sclerotiniaceae</taxon>
        <taxon>Sclerotinia</taxon>
    </lineage>
</organism>
<comment type="caution">
    <text evidence="2">The sequence shown here is derived from an EMBL/GenBank/DDBJ whole genome shotgun (WGS) entry which is preliminary data.</text>
</comment>
<dbReference type="Proteomes" id="UP000019487">
    <property type="component" value="Unassembled WGS sequence"/>
</dbReference>
<feature type="compositionally biased region" description="Polar residues" evidence="1">
    <location>
        <begin position="233"/>
        <end position="247"/>
    </location>
</feature>
<feature type="region of interest" description="Disordered" evidence="1">
    <location>
        <begin position="262"/>
        <end position="289"/>
    </location>
</feature>
<evidence type="ECO:0000256" key="1">
    <source>
        <dbReference type="SAM" id="MobiDB-lite"/>
    </source>
</evidence>
<dbReference type="OrthoDB" id="3548622at2759"/>
<feature type="compositionally biased region" description="Polar residues" evidence="1">
    <location>
        <begin position="109"/>
        <end position="125"/>
    </location>
</feature>
<reference evidence="2 3" key="1">
    <citation type="journal article" date="2014" name="Genome Announc.">
        <title>Draft genome sequence of Sclerotinia borealis, a psychrophilic plant pathogenic fungus.</title>
        <authorList>
            <person name="Mardanov A.V."/>
            <person name="Beletsky A.V."/>
            <person name="Kadnikov V.V."/>
            <person name="Ignatov A.N."/>
            <person name="Ravin N.V."/>
        </authorList>
    </citation>
    <scope>NUCLEOTIDE SEQUENCE [LARGE SCALE GENOMIC DNA]</scope>
    <source>
        <strain evidence="3">F-4157</strain>
    </source>
</reference>
<feature type="region of interest" description="Disordered" evidence="1">
    <location>
        <begin position="90"/>
        <end position="125"/>
    </location>
</feature>
<dbReference type="AlphaFoldDB" id="W9C445"/>
<feature type="compositionally biased region" description="Low complexity" evidence="1">
    <location>
        <begin position="206"/>
        <end position="215"/>
    </location>
</feature>
<sequence length="385" mass="43409">MPKNTRNAQFQSCTILFRRESYPNLPARAPLPDLVALHRSGKLFANPIGVIDRATTEDIVETYRPTGGNVDMVRKFVEKRFTSFSRHAYKVEQEDEDENQSPVPPYCSDSASITPSSIQHSPTSARYSSLEKSFAPAKLSAKFPRRQLKRKRKRPNLRIVTSPAELAELERRNIRRVLSPNVPIYSHISPNSSAQSLRAQNTDLEPPTSHSPSHSEQTDTHTYKRTRYPADPSNISKRFQTTQTRVHSSPISISYSAISPTISPTHPLSPSPQPPSIIPSSPSPSSPPYVTQPYLTQPYLTLPPTAHSLTPHQYITAIHRLLASTHHPNRYPLPPKIKQKTKTDIKDIEITALRMEWVEDAIRLDGAPLAARDLYYEQFARPGEF</sequence>
<name>W9C445_SCLBF</name>
<accession>W9C445</accession>
<feature type="compositionally biased region" description="Pro residues" evidence="1">
    <location>
        <begin position="267"/>
        <end position="287"/>
    </location>
</feature>
<proteinExistence type="predicted"/>
<evidence type="ECO:0000313" key="3">
    <source>
        <dbReference type="Proteomes" id="UP000019487"/>
    </source>
</evidence>
<dbReference type="HOGENOM" id="CLU_692595_0_0_1"/>
<feature type="region of interest" description="Disordered" evidence="1">
    <location>
        <begin position="183"/>
        <end position="249"/>
    </location>
</feature>
<evidence type="ECO:0000313" key="2">
    <source>
        <dbReference type="EMBL" id="ESZ91532.1"/>
    </source>
</evidence>
<protein>
    <submittedName>
        <fullName evidence="2">Uncharacterized protein</fullName>
    </submittedName>
</protein>